<name>A0A382V2U4_9ZZZZ</name>
<dbReference type="GO" id="GO:0005886">
    <property type="term" value="C:plasma membrane"/>
    <property type="evidence" value="ECO:0007669"/>
    <property type="project" value="UniProtKB-SubCell"/>
</dbReference>
<dbReference type="SUPFAM" id="SSF161098">
    <property type="entry name" value="MetI-like"/>
    <property type="match status" value="1"/>
</dbReference>
<feature type="transmembrane region" description="Helical" evidence="7">
    <location>
        <begin position="108"/>
        <end position="128"/>
    </location>
</feature>
<sequence>MFNNNILSHQDKSSFVFTKTHSSWLNLWQVLPILTAVLVCIPSFVVIAHLASPMGEVWKHLADTVLSRYVINTVFLAFGVGSIGLLIGGGTAWLCATCRFPGQTFFEWALLLPLAIPTYTIAFSYAGLLEYAGPVQSGLRAFFGWSRDEYWFPEIRSLPGAIVVMAFVLYPYVYLLGRAVFIGQSQTSSEMSRTLG</sequence>
<evidence type="ECO:0000256" key="6">
    <source>
        <dbReference type="ARBA" id="ARBA00023136"/>
    </source>
</evidence>
<gene>
    <name evidence="8" type="ORF">METZ01_LOCUS393663</name>
</gene>
<feature type="transmembrane region" description="Helical" evidence="7">
    <location>
        <begin position="27"/>
        <end position="50"/>
    </location>
</feature>
<keyword evidence="3" id="KW-1003">Cell membrane</keyword>
<evidence type="ECO:0000256" key="7">
    <source>
        <dbReference type="SAM" id="Phobius"/>
    </source>
</evidence>
<evidence type="ECO:0000256" key="5">
    <source>
        <dbReference type="ARBA" id="ARBA00022989"/>
    </source>
</evidence>
<organism evidence="8">
    <name type="scientific">marine metagenome</name>
    <dbReference type="NCBI Taxonomy" id="408172"/>
    <lineage>
        <taxon>unclassified sequences</taxon>
        <taxon>metagenomes</taxon>
        <taxon>ecological metagenomes</taxon>
    </lineage>
</organism>
<evidence type="ECO:0000256" key="1">
    <source>
        <dbReference type="ARBA" id="ARBA00004651"/>
    </source>
</evidence>
<dbReference type="PANTHER" id="PTHR30183:SF2">
    <property type="entry name" value="IRON UTILIZATION PROTEIN"/>
    <property type="match status" value="1"/>
</dbReference>
<dbReference type="AlphaFoldDB" id="A0A382V2U4"/>
<feature type="transmembrane region" description="Helical" evidence="7">
    <location>
        <begin position="70"/>
        <end position="96"/>
    </location>
</feature>
<evidence type="ECO:0000256" key="4">
    <source>
        <dbReference type="ARBA" id="ARBA00022692"/>
    </source>
</evidence>
<dbReference type="Gene3D" id="1.10.3720.10">
    <property type="entry name" value="MetI-like"/>
    <property type="match status" value="1"/>
</dbReference>
<accession>A0A382V2U4</accession>
<dbReference type="EMBL" id="UINC01148747">
    <property type="protein sequence ID" value="SVD40809.1"/>
    <property type="molecule type" value="Genomic_DNA"/>
</dbReference>
<keyword evidence="6 7" id="KW-0472">Membrane</keyword>
<keyword evidence="4 7" id="KW-0812">Transmembrane</keyword>
<keyword evidence="5 7" id="KW-1133">Transmembrane helix</keyword>
<keyword evidence="2" id="KW-0813">Transport</keyword>
<reference evidence="8" key="1">
    <citation type="submission" date="2018-05" db="EMBL/GenBank/DDBJ databases">
        <authorList>
            <person name="Lanie J.A."/>
            <person name="Ng W.-L."/>
            <person name="Kazmierczak K.M."/>
            <person name="Andrzejewski T.M."/>
            <person name="Davidsen T.M."/>
            <person name="Wayne K.J."/>
            <person name="Tettelin H."/>
            <person name="Glass J.I."/>
            <person name="Rusch D."/>
            <person name="Podicherti R."/>
            <person name="Tsui H.-C.T."/>
            <person name="Winkler M.E."/>
        </authorList>
    </citation>
    <scope>NUCLEOTIDE SEQUENCE</scope>
</reference>
<evidence type="ECO:0000256" key="2">
    <source>
        <dbReference type="ARBA" id="ARBA00022448"/>
    </source>
</evidence>
<comment type="subcellular location">
    <subcellularLocation>
        <location evidence="1">Cell membrane</location>
        <topology evidence="1">Multi-pass membrane protein</topology>
    </subcellularLocation>
</comment>
<feature type="transmembrane region" description="Helical" evidence="7">
    <location>
        <begin position="158"/>
        <end position="181"/>
    </location>
</feature>
<feature type="non-terminal residue" evidence="8">
    <location>
        <position position="196"/>
    </location>
</feature>
<evidence type="ECO:0000256" key="3">
    <source>
        <dbReference type="ARBA" id="ARBA00022475"/>
    </source>
</evidence>
<evidence type="ECO:0000313" key="8">
    <source>
        <dbReference type="EMBL" id="SVD40809.1"/>
    </source>
</evidence>
<dbReference type="InterPro" id="IPR035906">
    <property type="entry name" value="MetI-like_sf"/>
</dbReference>
<protein>
    <submittedName>
        <fullName evidence="8">Uncharacterized protein</fullName>
    </submittedName>
</protein>
<proteinExistence type="predicted"/>
<dbReference type="PANTHER" id="PTHR30183">
    <property type="entry name" value="MOLYBDENUM TRANSPORT SYSTEM PERMEASE PROTEIN MODB"/>
    <property type="match status" value="1"/>
</dbReference>